<name>A0A7X0MJN4_9SPHI</name>
<dbReference type="EMBL" id="JACHCC010000008">
    <property type="protein sequence ID" value="MBB6501181.1"/>
    <property type="molecule type" value="Genomic_DNA"/>
</dbReference>
<evidence type="ECO:0000313" key="4">
    <source>
        <dbReference type="EMBL" id="MBB6501181.1"/>
    </source>
</evidence>
<feature type="transmembrane region" description="Helical" evidence="1">
    <location>
        <begin position="93"/>
        <end position="111"/>
    </location>
</feature>
<evidence type="ECO:0000256" key="1">
    <source>
        <dbReference type="SAM" id="Phobius"/>
    </source>
</evidence>
<gene>
    <name evidence="4" type="ORF">HDF25_003344</name>
</gene>
<evidence type="ECO:0008006" key="6">
    <source>
        <dbReference type="Google" id="ProtNLM"/>
    </source>
</evidence>
<keyword evidence="1" id="KW-0472">Membrane</keyword>
<sequence>MISKARIQLLFDQYMEETASAEETQEFFLLVNDPVNEVFLHHLMDEYLTSHEFTGGLDDSQKRNILNHVFSAEDHLDSSVNLSRRIYPLYRKLMTAAVVLLTLSIGIYLVSKRVDSGKIYKGELSPGGNKATLTLADGTKLSLTDAVNGKLAEQSGISIRKTADGKLLYEVKDPGYHHNNRRKAELSSEFNTITTPPGGQYQVVLSDGSHVWLNSASSLKYPISFASSGRKVELTGEAYFEIAKVSNRKGRLPFIVSGKKQDVEVLGTHFNINGYDTDEFTITTLLEGSVKISKAAVFERIISPGQQARVNQNIKVAEVDTTVAVAWKNGLFKFENAGISTVMDQFSRWYDVDVEYKGKIPANKFNGEIYRNMNASKALRILGFANINFRVEAPENNHGRKKIVIIQN</sequence>
<dbReference type="Proteomes" id="UP000521017">
    <property type="component" value="Unassembled WGS sequence"/>
</dbReference>
<dbReference type="GO" id="GO:0016989">
    <property type="term" value="F:sigma factor antagonist activity"/>
    <property type="evidence" value="ECO:0007669"/>
    <property type="project" value="TreeGrafter"/>
</dbReference>
<dbReference type="InterPro" id="IPR032508">
    <property type="entry name" value="FecR_C"/>
</dbReference>
<protein>
    <recommendedName>
        <fullName evidence="6">FecR family protein</fullName>
    </recommendedName>
</protein>
<evidence type="ECO:0000259" key="2">
    <source>
        <dbReference type="Pfam" id="PF04773"/>
    </source>
</evidence>
<evidence type="ECO:0000259" key="3">
    <source>
        <dbReference type="Pfam" id="PF16344"/>
    </source>
</evidence>
<dbReference type="Pfam" id="PF04773">
    <property type="entry name" value="FecR"/>
    <property type="match status" value="1"/>
</dbReference>
<dbReference type="RefSeq" id="WP_184626666.1">
    <property type="nucleotide sequence ID" value="NZ_JACHCC010000008.1"/>
</dbReference>
<feature type="domain" description="Protein FecR C-terminal" evidence="3">
    <location>
        <begin position="332"/>
        <end position="392"/>
    </location>
</feature>
<proteinExistence type="predicted"/>
<reference evidence="4 5" key="1">
    <citation type="submission" date="2020-08" db="EMBL/GenBank/DDBJ databases">
        <title>Genomic Encyclopedia of Type Strains, Phase IV (KMG-V): Genome sequencing to study the core and pangenomes of soil and plant-associated prokaryotes.</title>
        <authorList>
            <person name="Whitman W."/>
        </authorList>
    </citation>
    <scope>NUCLEOTIDE SEQUENCE [LARGE SCALE GENOMIC DNA]</scope>
    <source>
        <strain evidence="4 5">M2T3</strain>
    </source>
</reference>
<dbReference type="InterPro" id="IPR006860">
    <property type="entry name" value="FecR"/>
</dbReference>
<organism evidence="4 5">
    <name type="scientific">Pedobacter cryoconitis</name>
    <dbReference type="NCBI Taxonomy" id="188932"/>
    <lineage>
        <taxon>Bacteria</taxon>
        <taxon>Pseudomonadati</taxon>
        <taxon>Bacteroidota</taxon>
        <taxon>Sphingobacteriia</taxon>
        <taxon>Sphingobacteriales</taxon>
        <taxon>Sphingobacteriaceae</taxon>
        <taxon>Pedobacter</taxon>
    </lineage>
</organism>
<dbReference type="PANTHER" id="PTHR30273">
    <property type="entry name" value="PERIPLASMIC SIGNAL SENSOR AND SIGMA FACTOR ACTIVATOR FECR-RELATED"/>
    <property type="match status" value="1"/>
</dbReference>
<keyword evidence="1" id="KW-1133">Transmembrane helix</keyword>
<dbReference type="InterPro" id="IPR012373">
    <property type="entry name" value="Ferrdict_sens_TM"/>
</dbReference>
<comment type="caution">
    <text evidence="4">The sequence shown here is derived from an EMBL/GenBank/DDBJ whole genome shotgun (WGS) entry which is preliminary data.</text>
</comment>
<dbReference type="Gene3D" id="2.60.120.1440">
    <property type="match status" value="1"/>
</dbReference>
<evidence type="ECO:0000313" key="5">
    <source>
        <dbReference type="Proteomes" id="UP000521017"/>
    </source>
</evidence>
<feature type="domain" description="FecR protein" evidence="2">
    <location>
        <begin position="192"/>
        <end position="291"/>
    </location>
</feature>
<dbReference type="Gene3D" id="3.55.50.30">
    <property type="match status" value="1"/>
</dbReference>
<dbReference type="PANTHER" id="PTHR30273:SF2">
    <property type="entry name" value="PROTEIN FECR"/>
    <property type="match status" value="1"/>
</dbReference>
<accession>A0A7X0MJN4</accession>
<dbReference type="Pfam" id="PF16344">
    <property type="entry name" value="FecR_C"/>
    <property type="match status" value="1"/>
</dbReference>
<dbReference type="AlphaFoldDB" id="A0A7X0MJN4"/>
<keyword evidence="1" id="KW-0812">Transmembrane</keyword>